<dbReference type="InterPro" id="IPR038063">
    <property type="entry name" value="Transpep_catalytic_dom"/>
</dbReference>
<dbReference type="CDD" id="cd16913">
    <property type="entry name" value="YkuD_like"/>
    <property type="match status" value="1"/>
</dbReference>
<keyword evidence="4 6" id="KW-0573">Peptidoglycan synthesis</keyword>
<dbReference type="GO" id="GO:0005576">
    <property type="term" value="C:extracellular region"/>
    <property type="evidence" value="ECO:0007669"/>
    <property type="project" value="TreeGrafter"/>
</dbReference>
<organism evidence="10 11">
    <name type="scientific">Amycolatopsis saalfeldensis</name>
    <dbReference type="NCBI Taxonomy" id="394193"/>
    <lineage>
        <taxon>Bacteria</taxon>
        <taxon>Bacillati</taxon>
        <taxon>Actinomycetota</taxon>
        <taxon>Actinomycetes</taxon>
        <taxon>Pseudonocardiales</taxon>
        <taxon>Pseudonocardiaceae</taxon>
        <taxon>Amycolatopsis</taxon>
    </lineage>
</organism>
<feature type="region of interest" description="Disordered" evidence="7">
    <location>
        <begin position="35"/>
        <end position="78"/>
    </location>
</feature>
<keyword evidence="2" id="KW-0808">Transferase</keyword>
<feature type="compositionally biased region" description="Low complexity" evidence="7">
    <location>
        <begin position="43"/>
        <end position="66"/>
    </location>
</feature>
<feature type="chain" id="PRO_5011617232" evidence="8">
    <location>
        <begin position="28"/>
        <end position="196"/>
    </location>
</feature>
<evidence type="ECO:0000313" key="10">
    <source>
        <dbReference type="EMBL" id="SEP52987.1"/>
    </source>
</evidence>
<comment type="pathway">
    <text evidence="1 6">Cell wall biogenesis; peptidoglycan biosynthesis.</text>
</comment>
<feature type="compositionally biased region" description="Basic and acidic residues" evidence="7">
    <location>
        <begin position="67"/>
        <end position="78"/>
    </location>
</feature>
<dbReference type="GO" id="GO:0071555">
    <property type="term" value="P:cell wall organization"/>
    <property type="evidence" value="ECO:0007669"/>
    <property type="project" value="UniProtKB-UniRule"/>
</dbReference>
<dbReference type="InterPro" id="IPR050979">
    <property type="entry name" value="LD-transpeptidase"/>
</dbReference>
<dbReference type="GO" id="GO:0018104">
    <property type="term" value="P:peptidoglycan-protein cross-linking"/>
    <property type="evidence" value="ECO:0007669"/>
    <property type="project" value="TreeGrafter"/>
</dbReference>
<evidence type="ECO:0000256" key="6">
    <source>
        <dbReference type="PROSITE-ProRule" id="PRU01373"/>
    </source>
</evidence>
<proteinExistence type="predicted"/>
<keyword evidence="8" id="KW-0732">Signal</keyword>
<evidence type="ECO:0000259" key="9">
    <source>
        <dbReference type="PROSITE" id="PS52029"/>
    </source>
</evidence>
<accession>A0A1H8YLD9</accession>
<feature type="domain" description="L,D-TPase catalytic" evidence="9">
    <location>
        <begin position="88"/>
        <end position="195"/>
    </location>
</feature>
<gene>
    <name evidence="10" type="ORF">SAMN04489732_123114</name>
</gene>
<feature type="active site" description="Nucleophile" evidence="6">
    <location>
        <position position="171"/>
    </location>
</feature>
<feature type="signal peptide" evidence="8">
    <location>
        <begin position="1"/>
        <end position="27"/>
    </location>
</feature>
<evidence type="ECO:0000256" key="1">
    <source>
        <dbReference type="ARBA" id="ARBA00004752"/>
    </source>
</evidence>
<keyword evidence="3 6" id="KW-0133">Cell shape</keyword>
<evidence type="ECO:0000313" key="11">
    <source>
        <dbReference type="Proteomes" id="UP000198582"/>
    </source>
</evidence>
<dbReference type="EMBL" id="FOEF01000023">
    <property type="protein sequence ID" value="SEP52987.1"/>
    <property type="molecule type" value="Genomic_DNA"/>
</dbReference>
<keyword evidence="11" id="KW-1185">Reference proteome</keyword>
<dbReference type="UniPathway" id="UPA00219"/>
<dbReference type="PROSITE" id="PS51257">
    <property type="entry name" value="PROKAR_LIPOPROTEIN"/>
    <property type="match status" value="1"/>
</dbReference>
<dbReference type="SUPFAM" id="SSF141523">
    <property type="entry name" value="L,D-transpeptidase catalytic domain-like"/>
    <property type="match status" value="1"/>
</dbReference>
<evidence type="ECO:0000256" key="7">
    <source>
        <dbReference type="SAM" id="MobiDB-lite"/>
    </source>
</evidence>
<sequence>MRVKKILIGLSTVAAAALMSACSVAGATTGTALPSTSDIPVTSPAAQPADQSAPATPDAPATSSAPVKEKPVEEKKEMAPGVPCTITAKACVDLSSHQAWLLDNGQITYGPVKTMPGKAGSTTPLGTWKVLSKEKMHLSREFDNAPMPNSVFFYPGVAFHEGSLSKYSNGCVHLSQTSSLKFFNTLEKGDEVQVVK</sequence>
<name>A0A1H8YLD9_9PSEU</name>
<dbReference type="PANTHER" id="PTHR30582">
    <property type="entry name" value="L,D-TRANSPEPTIDASE"/>
    <property type="match status" value="1"/>
</dbReference>
<dbReference type="Proteomes" id="UP000198582">
    <property type="component" value="Unassembled WGS sequence"/>
</dbReference>
<dbReference type="AlphaFoldDB" id="A0A1H8YLD9"/>
<evidence type="ECO:0000256" key="3">
    <source>
        <dbReference type="ARBA" id="ARBA00022960"/>
    </source>
</evidence>
<evidence type="ECO:0000256" key="8">
    <source>
        <dbReference type="SAM" id="SignalP"/>
    </source>
</evidence>
<dbReference type="Gene3D" id="2.40.440.10">
    <property type="entry name" value="L,D-transpeptidase catalytic domain-like"/>
    <property type="match status" value="1"/>
</dbReference>
<feature type="active site" description="Proton donor/acceptor" evidence="6">
    <location>
        <position position="160"/>
    </location>
</feature>
<dbReference type="InterPro" id="IPR005490">
    <property type="entry name" value="LD_TPept_cat_dom"/>
</dbReference>
<dbReference type="GO" id="GO:0016740">
    <property type="term" value="F:transferase activity"/>
    <property type="evidence" value="ECO:0007669"/>
    <property type="project" value="UniProtKB-KW"/>
</dbReference>
<dbReference type="STRING" id="394193.SAMN04489732_123114"/>
<dbReference type="RefSeq" id="WP_245787704.1">
    <property type="nucleotide sequence ID" value="NZ_FOEF01000023.1"/>
</dbReference>
<dbReference type="GO" id="GO:0008360">
    <property type="term" value="P:regulation of cell shape"/>
    <property type="evidence" value="ECO:0007669"/>
    <property type="project" value="UniProtKB-UniRule"/>
</dbReference>
<dbReference type="Pfam" id="PF03734">
    <property type="entry name" value="YkuD"/>
    <property type="match status" value="1"/>
</dbReference>
<protein>
    <submittedName>
        <fullName evidence="10">L,D-transpeptidase catalytic domain</fullName>
    </submittedName>
</protein>
<dbReference type="PROSITE" id="PS52029">
    <property type="entry name" value="LD_TPASE"/>
    <property type="match status" value="1"/>
</dbReference>
<dbReference type="GO" id="GO:0071972">
    <property type="term" value="F:peptidoglycan L,D-transpeptidase activity"/>
    <property type="evidence" value="ECO:0007669"/>
    <property type="project" value="TreeGrafter"/>
</dbReference>
<keyword evidence="5 6" id="KW-0961">Cell wall biogenesis/degradation</keyword>
<evidence type="ECO:0000256" key="4">
    <source>
        <dbReference type="ARBA" id="ARBA00022984"/>
    </source>
</evidence>
<dbReference type="PANTHER" id="PTHR30582:SF33">
    <property type="entry name" value="EXPORTED PROTEIN"/>
    <property type="match status" value="1"/>
</dbReference>
<evidence type="ECO:0000256" key="2">
    <source>
        <dbReference type="ARBA" id="ARBA00022679"/>
    </source>
</evidence>
<evidence type="ECO:0000256" key="5">
    <source>
        <dbReference type="ARBA" id="ARBA00023316"/>
    </source>
</evidence>
<reference evidence="11" key="1">
    <citation type="submission" date="2016-10" db="EMBL/GenBank/DDBJ databases">
        <authorList>
            <person name="Varghese N."/>
            <person name="Submissions S."/>
        </authorList>
    </citation>
    <scope>NUCLEOTIDE SEQUENCE [LARGE SCALE GENOMIC DNA]</scope>
    <source>
        <strain evidence="11">DSM 44993</strain>
    </source>
</reference>